<feature type="domain" description="Protein kinase" evidence="5">
    <location>
        <begin position="1"/>
        <end position="91"/>
    </location>
</feature>
<dbReference type="PANTHER" id="PTHR45832:SF22">
    <property type="entry name" value="SERINE_THREONINE-PROTEIN KINASE SAMKA-RELATED"/>
    <property type="match status" value="1"/>
</dbReference>
<keyword evidence="6" id="KW-0418">Kinase</keyword>
<evidence type="ECO:0000256" key="1">
    <source>
        <dbReference type="ARBA" id="ARBA00008874"/>
    </source>
</evidence>
<gene>
    <name evidence="6" type="ORF">RF11_07984</name>
</gene>
<sequence>MAPEVIQKEEYSYKIDVWSLGILTIEMIEGQPPYLETDPVKALYLITTTGTPKLQHPEKSSSKIRKFLADTLQVDPSARLSSKELLDHEFLKNVKPTTCIIQLLKDVKGGQLKF</sequence>
<dbReference type="Proteomes" id="UP000031668">
    <property type="component" value="Unassembled WGS sequence"/>
</dbReference>
<keyword evidence="4" id="KW-0067">ATP-binding</keyword>
<evidence type="ECO:0000256" key="2">
    <source>
        <dbReference type="ARBA" id="ARBA00012513"/>
    </source>
</evidence>
<dbReference type="Gene3D" id="1.10.510.10">
    <property type="entry name" value="Transferase(Phosphotransferase) domain 1"/>
    <property type="match status" value="1"/>
</dbReference>
<dbReference type="EC" id="2.7.11.1" evidence="2"/>
<protein>
    <recommendedName>
        <fullName evidence="2">non-specific serine/threonine protein kinase</fullName>
        <ecNumber evidence="2">2.7.11.1</ecNumber>
    </recommendedName>
</protein>
<comment type="similarity">
    <text evidence="1">Belongs to the protein kinase superfamily. STE Ser/Thr protein kinase family. STE20 subfamily.</text>
</comment>
<keyword evidence="6" id="KW-0808">Transferase</keyword>
<dbReference type="InterPro" id="IPR051931">
    <property type="entry name" value="PAK3-like"/>
</dbReference>
<keyword evidence="3" id="KW-0547">Nucleotide-binding</keyword>
<reference evidence="6 7" key="1">
    <citation type="journal article" date="2014" name="Genome Biol. Evol.">
        <title>The genome of the myxosporean Thelohanellus kitauei shows adaptations to nutrient acquisition within its fish host.</title>
        <authorList>
            <person name="Yang Y."/>
            <person name="Xiong J."/>
            <person name="Zhou Z."/>
            <person name="Huo F."/>
            <person name="Miao W."/>
            <person name="Ran C."/>
            <person name="Liu Y."/>
            <person name="Zhang J."/>
            <person name="Feng J."/>
            <person name="Wang M."/>
            <person name="Wang M."/>
            <person name="Wang L."/>
            <person name="Yao B."/>
        </authorList>
    </citation>
    <scope>NUCLEOTIDE SEQUENCE [LARGE SCALE GENOMIC DNA]</scope>
    <source>
        <strain evidence="6">Wuqing</strain>
    </source>
</reference>
<keyword evidence="7" id="KW-1185">Reference proteome</keyword>
<dbReference type="GO" id="GO:0004674">
    <property type="term" value="F:protein serine/threonine kinase activity"/>
    <property type="evidence" value="ECO:0007669"/>
    <property type="project" value="UniProtKB-EC"/>
</dbReference>
<dbReference type="OMA" id="KSAKSCE"/>
<evidence type="ECO:0000259" key="5">
    <source>
        <dbReference type="PROSITE" id="PS50011"/>
    </source>
</evidence>
<comment type="caution">
    <text evidence="6">The sequence shown here is derived from an EMBL/GenBank/DDBJ whole genome shotgun (WGS) entry which is preliminary data.</text>
</comment>
<evidence type="ECO:0000256" key="4">
    <source>
        <dbReference type="ARBA" id="ARBA00022840"/>
    </source>
</evidence>
<dbReference type="OrthoDB" id="2914378at2759"/>
<dbReference type="SUPFAM" id="SSF56112">
    <property type="entry name" value="Protein kinase-like (PK-like)"/>
    <property type="match status" value="1"/>
</dbReference>
<name>A0A0C2N2Z3_THEKT</name>
<dbReference type="InterPro" id="IPR011009">
    <property type="entry name" value="Kinase-like_dom_sf"/>
</dbReference>
<dbReference type="Pfam" id="PF00069">
    <property type="entry name" value="Pkinase"/>
    <property type="match status" value="1"/>
</dbReference>
<dbReference type="PROSITE" id="PS50011">
    <property type="entry name" value="PROTEIN_KINASE_DOM"/>
    <property type="match status" value="1"/>
</dbReference>
<evidence type="ECO:0000313" key="7">
    <source>
        <dbReference type="Proteomes" id="UP000031668"/>
    </source>
</evidence>
<dbReference type="PANTHER" id="PTHR45832">
    <property type="entry name" value="SERINE/THREONINE-PROTEIN KINASE SAMKA-RELATED-RELATED"/>
    <property type="match status" value="1"/>
</dbReference>
<dbReference type="GO" id="GO:0005524">
    <property type="term" value="F:ATP binding"/>
    <property type="evidence" value="ECO:0007669"/>
    <property type="project" value="UniProtKB-KW"/>
</dbReference>
<dbReference type="AlphaFoldDB" id="A0A0C2N2Z3"/>
<evidence type="ECO:0000313" key="6">
    <source>
        <dbReference type="EMBL" id="KII68262.1"/>
    </source>
</evidence>
<organism evidence="6 7">
    <name type="scientific">Thelohanellus kitauei</name>
    <name type="common">Myxosporean</name>
    <dbReference type="NCBI Taxonomy" id="669202"/>
    <lineage>
        <taxon>Eukaryota</taxon>
        <taxon>Metazoa</taxon>
        <taxon>Cnidaria</taxon>
        <taxon>Myxozoa</taxon>
        <taxon>Myxosporea</taxon>
        <taxon>Bivalvulida</taxon>
        <taxon>Platysporina</taxon>
        <taxon>Myxobolidae</taxon>
        <taxon>Thelohanellus</taxon>
    </lineage>
</organism>
<proteinExistence type="inferred from homology"/>
<dbReference type="InterPro" id="IPR000719">
    <property type="entry name" value="Prot_kinase_dom"/>
</dbReference>
<dbReference type="EMBL" id="JWZT01002878">
    <property type="protein sequence ID" value="KII68262.1"/>
    <property type="molecule type" value="Genomic_DNA"/>
</dbReference>
<evidence type="ECO:0000256" key="3">
    <source>
        <dbReference type="ARBA" id="ARBA00022741"/>
    </source>
</evidence>
<accession>A0A0C2N2Z3</accession>